<keyword evidence="3" id="KW-1185">Reference proteome</keyword>
<feature type="region of interest" description="Disordered" evidence="1">
    <location>
        <begin position="254"/>
        <end position="288"/>
    </location>
</feature>
<sequence>MASSPSSCSSSSSSTPQNQAFQITLQELFAFHNIDRQLFSRFVFNLGHDPAEALHVTAFWLWLEHFNNHAHYVDNILNLPDPLVEAVFEETLLCLRAAEADPRAGFRPPNSDPLDIPMIHRITGMDEVSPWFFHKYRVLVLLGVGNIIQQVCLRAFQDLIQMLLTNRASPLYNYYFQPQSQPPKDLEPSIPSGGGTISLGGGGEVVGPRLLAPHLPPLAFYSKNLGHEMLVYYPTYNPPFGLAPSQGACPSMVGGYRDPSASTSNHSPSLSPRPSFCNPDYDPGASHLQARPQDQDIVEMFNQIHLETQTGPQEMAEDRAVPSSERTIFLTFSKGYPISESELREFLTRSFGNIIEALYMQEVGDDEQPLYARLVVADLSAMVAVLSGQSKAKFSINGKHVWARKYVRKNNPNSPPPSPN</sequence>
<dbReference type="PANTHER" id="PTHR33527">
    <property type="entry name" value="OS07G0274300 PROTEIN"/>
    <property type="match status" value="1"/>
</dbReference>
<proteinExistence type="predicted"/>
<dbReference type="AlphaFoldDB" id="A0A9Q1JQ44"/>
<evidence type="ECO:0000313" key="2">
    <source>
        <dbReference type="EMBL" id="KAJ8428978.1"/>
    </source>
</evidence>
<dbReference type="Proteomes" id="UP001153076">
    <property type="component" value="Unassembled WGS sequence"/>
</dbReference>
<evidence type="ECO:0000256" key="1">
    <source>
        <dbReference type="SAM" id="MobiDB-lite"/>
    </source>
</evidence>
<protein>
    <submittedName>
        <fullName evidence="2">Uncharacterized protein</fullName>
    </submittedName>
</protein>
<accession>A0A9Q1JQ44</accession>
<dbReference type="OrthoDB" id="1882251at2759"/>
<reference evidence="2" key="1">
    <citation type="submission" date="2022-04" db="EMBL/GenBank/DDBJ databases">
        <title>Carnegiea gigantea Genome sequencing and assembly v2.</title>
        <authorList>
            <person name="Copetti D."/>
            <person name="Sanderson M.J."/>
            <person name="Burquez A."/>
            <person name="Wojciechowski M.F."/>
        </authorList>
    </citation>
    <scope>NUCLEOTIDE SEQUENCE</scope>
    <source>
        <strain evidence="2">SGP5-SGP5p</strain>
        <tissue evidence="2">Aerial part</tissue>
    </source>
</reference>
<gene>
    <name evidence="2" type="ORF">Cgig2_009786</name>
</gene>
<dbReference type="PANTHER" id="PTHR33527:SF28">
    <property type="entry name" value="GB|AAD43168.1"/>
    <property type="match status" value="1"/>
</dbReference>
<name>A0A9Q1JQ44_9CARY</name>
<organism evidence="2 3">
    <name type="scientific">Carnegiea gigantea</name>
    <dbReference type="NCBI Taxonomy" id="171969"/>
    <lineage>
        <taxon>Eukaryota</taxon>
        <taxon>Viridiplantae</taxon>
        <taxon>Streptophyta</taxon>
        <taxon>Embryophyta</taxon>
        <taxon>Tracheophyta</taxon>
        <taxon>Spermatophyta</taxon>
        <taxon>Magnoliopsida</taxon>
        <taxon>eudicotyledons</taxon>
        <taxon>Gunneridae</taxon>
        <taxon>Pentapetalae</taxon>
        <taxon>Caryophyllales</taxon>
        <taxon>Cactineae</taxon>
        <taxon>Cactaceae</taxon>
        <taxon>Cactoideae</taxon>
        <taxon>Echinocereeae</taxon>
        <taxon>Carnegiea</taxon>
    </lineage>
</organism>
<feature type="compositionally biased region" description="Polar residues" evidence="1">
    <location>
        <begin position="260"/>
        <end position="272"/>
    </location>
</feature>
<evidence type="ECO:0000313" key="3">
    <source>
        <dbReference type="Proteomes" id="UP001153076"/>
    </source>
</evidence>
<comment type="caution">
    <text evidence="2">The sequence shown here is derived from an EMBL/GenBank/DDBJ whole genome shotgun (WGS) entry which is preliminary data.</text>
</comment>
<dbReference type="EMBL" id="JAKOGI010000952">
    <property type="protein sequence ID" value="KAJ8428978.1"/>
    <property type="molecule type" value="Genomic_DNA"/>
</dbReference>